<reference evidence="8" key="1">
    <citation type="journal article" date="2019" name="Int. J. Syst. Evol. Microbiol.">
        <title>The Global Catalogue of Microorganisms (GCM) 10K type strain sequencing project: providing services to taxonomists for standard genome sequencing and annotation.</title>
        <authorList>
            <consortium name="The Broad Institute Genomics Platform"/>
            <consortium name="The Broad Institute Genome Sequencing Center for Infectious Disease"/>
            <person name="Wu L."/>
            <person name="Ma J."/>
        </authorList>
    </citation>
    <scope>NUCLEOTIDE SEQUENCE [LARGE SCALE GENOMIC DNA]</scope>
    <source>
        <strain evidence="8">CGMCC 4.7275</strain>
    </source>
</reference>
<sequence>MTTEVTARPDDRVLTTDSARRTTQHLLKRVEHHLRDFLTAENELWTTVDPRATVPVTAVAGLIDSGGKRLRPAFCVMGYLAAGGDADAPGVVPAAAALEMLHACALIHDDVMDASGQRRGAPTVHVTHSARHRDSAWRGEGRRFGESVAILAGDLALVYSDQLMAEAPSAVVPVWSELRAELIIGQYMDVAAAAEFAVDPELSRWIALAKSGRYTIHRPLVVGATLAGSTALGTAFEEYGATVGEAFQLRDDLLGAFGNSADTGKPAGLDFTQHKMTLLLGWAMRRDERVHDLVTTPGHDPDELRDLLLGTGVPDDVERHIAGLVERGRAALDDAPMDQVWRDELGAMALRVAYRKA</sequence>
<dbReference type="PROSITE" id="PS00723">
    <property type="entry name" value="POLYPRENYL_SYNTHASE_1"/>
    <property type="match status" value="1"/>
</dbReference>
<keyword evidence="4" id="KW-0479">Metal-binding</keyword>
<dbReference type="RefSeq" id="WP_229700874.1">
    <property type="nucleotide sequence ID" value="NZ_BMMV01000008.1"/>
</dbReference>
<dbReference type="EMBL" id="BMMV01000008">
    <property type="protein sequence ID" value="GGJ96713.1"/>
    <property type="molecule type" value="Genomic_DNA"/>
</dbReference>
<protein>
    <submittedName>
        <fullName evidence="7">Geranylgeranyl pyrophosphate synthase</fullName>
    </submittedName>
</protein>
<keyword evidence="3 6" id="KW-0808">Transferase</keyword>
<accession>A0ABQ2E9F0</accession>
<dbReference type="SUPFAM" id="SSF48576">
    <property type="entry name" value="Terpenoid synthases"/>
    <property type="match status" value="1"/>
</dbReference>
<comment type="cofactor">
    <cofactor evidence="1">
        <name>Mg(2+)</name>
        <dbReference type="ChEBI" id="CHEBI:18420"/>
    </cofactor>
</comment>
<dbReference type="InterPro" id="IPR000092">
    <property type="entry name" value="Polyprenyl_synt"/>
</dbReference>
<evidence type="ECO:0000256" key="5">
    <source>
        <dbReference type="ARBA" id="ARBA00022842"/>
    </source>
</evidence>
<evidence type="ECO:0000256" key="3">
    <source>
        <dbReference type="ARBA" id="ARBA00022679"/>
    </source>
</evidence>
<dbReference type="Gene3D" id="1.10.600.10">
    <property type="entry name" value="Farnesyl Diphosphate Synthase"/>
    <property type="match status" value="1"/>
</dbReference>
<keyword evidence="5" id="KW-0460">Magnesium</keyword>
<evidence type="ECO:0000256" key="2">
    <source>
        <dbReference type="ARBA" id="ARBA00006706"/>
    </source>
</evidence>
<evidence type="ECO:0000256" key="1">
    <source>
        <dbReference type="ARBA" id="ARBA00001946"/>
    </source>
</evidence>
<dbReference type="PANTHER" id="PTHR12001">
    <property type="entry name" value="GERANYLGERANYL PYROPHOSPHATE SYNTHASE"/>
    <property type="match status" value="1"/>
</dbReference>
<evidence type="ECO:0000256" key="4">
    <source>
        <dbReference type="ARBA" id="ARBA00022723"/>
    </source>
</evidence>
<evidence type="ECO:0000256" key="6">
    <source>
        <dbReference type="RuleBase" id="RU004466"/>
    </source>
</evidence>
<dbReference type="PANTHER" id="PTHR12001:SF85">
    <property type="entry name" value="SHORT CHAIN ISOPRENYL DIPHOSPHATE SYNTHASE"/>
    <property type="match status" value="1"/>
</dbReference>
<dbReference type="Proteomes" id="UP000660265">
    <property type="component" value="Unassembled WGS sequence"/>
</dbReference>
<comment type="similarity">
    <text evidence="2 6">Belongs to the FPP/GGPP synthase family.</text>
</comment>
<evidence type="ECO:0000313" key="7">
    <source>
        <dbReference type="EMBL" id="GGJ96713.1"/>
    </source>
</evidence>
<organism evidence="7 8">
    <name type="scientific">Streptomyces camponoticapitis</name>
    <dbReference type="NCBI Taxonomy" id="1616125"/>
    <lineage>
        <taxon>Bacteria</taxon>
        <taxon>Bacillati</taxon>
        <taxon>Actinomycetota</taxon>
        <taxon>Actinomycetes</taxon>
        <taxon>Kitasatosporales</taxon>
        <taxon>Streptomycetaceae</taxon>
        <taxon>Streptomyces</taxon>
    </lineage>
</organism>
<dbReference type="InterPro" id="IPR033749">
    <property type="entry name" value="Polyprenyl_synt_CS"/>
</dbReference>
<proteinExistence type="inferred from homology"/>
<evidence type="ECO:0000313" key="8">
    <source>
        <dbReference type="Proteomes" id="UP000660265"/>
    </source>
</evidence>
<dbReference type="Pfam" id="PF00348">
    <property type="entry name" value="polyprenyl_synt"/>
    <property type="match status" value="1"/>
</dbReference>
<dbReference type="CDD" id="cd00685">
    <property type="entry name" value="Trans_IPPS_HT"/>
    <property type="match status" value="1"/>
</dbReference>
<gene>
    <name evidence="7" type="ORF">GCM10011583_30290</name>
</gene>
<comment type="caution">
    <text evidence="7">The sequence shown here is derived from an EMBL/GenBank/DDBJ whole genome shotgun (WGS) entry which is preliminary data.</text>
</comment>
<dbReference type="PROSITE" id="PS00444">
    <property type="entry name" value="POLYPRENYL_SYNTHASE_2"/>
    <property type="match status" value="1"/>
</dbReference>
<keyword evidence="8" id="KW-1185">Reference proteome</keyword>
<name>A0ABQ2E9F0_9ACTN</name>
<dbReference type="SFLD" id="SFLDS00005">
    <property type="entry name" value="Isoprenoid_Synthase_Type_I"/>
    <property type="match status" value="1"/>
</dbReference>
<dbReference type="InterPro" id="IPR008949">
    <property type="entry name" value="Isoprenoid_synthase_dom_sf"/>
</dbReference>